<dbReference type="Pfam" id="PF07715">
    <property type="entry name" value="Plug"/>
    <property type="match status" value="1"/>
</dbReference>
<dbReference type="InterPro" id="IPR012910">
    <property type="entry name" value="Plug_dom"/>
</dbReference>
<dbReference type="Gene3D" id="2.40.170.20">
    <property type="entry name" value="TonB-dependent receptor, beta-barrel domain"/>
    <property type="match status" value="1"/>
</dbReference>
<evidence type="ECO:0000256" key="6">
    <source>
        <dbReference type="ARBA" id="ARBA00023136"/>
    </source>
</evidence>
<reference evidence="13 14" key="1">
    <citation type="submission" date="2019-11" db="EMBL/GenBank/DDBJ databases">
        <title>Whole-genome sequence of Rhodoplanes serenus DSM 18633, type strain.</title>
        <authorList>
            <person name="Kyndt J.A."/>
            <person name="Meyer T.E."/>
        </authorList>
    </citation>
    <scope>NUCLEOTIDE SEQUENCE [LARGE SCALE GENOMIC DNA]</scope>
    <source>
        <strain evidence="13 14">DSM 18633</strain>
    </source>
</reference>
<evidence type="ECO:0000256" key="4">
    <source>
        <dbReference type="ARBA" id="ARBA00022692"/>
    </source>
</evidence>
<dbReference type="PANTHER" id="PTHR30069:SF27">
    <property type="entry name" value="BLL4766 PROTEIN"/>
    <property type="match status" value="1"/>
</dbReference>
<comment type="similarity">
    <text evidence="8 9">Belongs to the TonB-dependent receptor family.</text>
</comment>
<dbReference type="Proteomes" id="UP000438991">
    <property type="component" value="Unassembled WGS sequence"/>
</dbReference>
<evidence type="ECO:0000313" key="14">
    <source>
        <dbReference type="Proteomes" id="UP000438991"/>
    </source>
</evidence>
<organism evidence="13 14">
    <name type="scientific">Rhodoplanes serenus</name>
    <dbReference type="NCBI Taxonomy" id="200615"/>
    <lineage>
        <taxon>Bacteria</taxon>
        <taxon>Pseudomonadati</taxon>
        <taxon>Pseudomonadota</taxon>
        <taxon>Alphaproteobacteria</taxon>
        <taxon>Hyphomicrobiales</taxon>
        <taxon>Nitrobacteraceae</taxon>
        <taxon>Rhodoplanes</taxon>
    </lineage>
</organism>
<evidence type="ECO:0000259" key="12">
    <source>
        <dbReference type="Pfam" id="PF07715"/>
    </source>
</evidence>
<keyword evidence="4 8" id="KW-0812">Transmembrane</keyword>
<evidence type="ECO:0000256" key="2">
    <source>
        <dbReference type="ARBA" id="ARBA00022448"/>
    </source>
</evidence>
<keyword evidence="7 8" id="KW-0998">Cell outer membrane</keyword>
<dbReference type="Gene3D" id="2.170.130.10">
    <property type="entry name" value="TonB-dependent receptor, plug domain"/>
    <property type="match status" value="1"/>
</dbReference>
<protein>
    <submittedName>
        <fullName evidence="13">TonB-dependent receptor plug domain-containing protein</fullName>
    </submittedName>
</protein>
<dbReference type="CDD" id="cd01347">
    <property type="entry name" value="ligand_gated_channel"/>
    <property type="match status" value="1"/>
</dbReference>
<sequence length="708" mass="77422">MIRIPRRNLGMSCLDRFDRRAASAAALSLLLATTAHAQTADTALPDLYVTATRLDAGITGASTTVITAEEIARSPEQTVPGILSRQTGVQVSNMYGGANGARSTVDIRGFGATGISNTLVLINGRRVDVPDLQGVDWGSIPLNSIERIEVTRGSSGGVLYGDGAVGGVINIVTKSGAKVPPSLRVEGAYGSFNQSEGRVSATMTRDAHALALFGNGVQADGYRDNSKYRQYNGVADYRYTKDWGEIYFNTAVSDQQLGLPGDRSVDPARGINELITDRRGASTPYDFAKQQQVTATGGFLYALRPGTELIVDGGVRRRAQQYGFFGYCFDFITGEVDKGCPVPQSYTETTLTTVSFTPRLKAELDLFGMPWRSMSGFDFYDSSYESPRSWFNGSPAYRQYDLTQTTLAGYAMNTVTVRPGTEVSVGGRVQRTSVRASDAIDPSAPCSAYGCFITQARPYDDASYNTAWHIGLEQRLGDMITLFGRAAQSFRVPNVDERIAVRPGTADFALQTQTSRDIEAGVRAHVGIFDMQWSLYDMYLENEIHYRPDLFANVNLDPTRRYGSEAMMSARVTDTILLKGGVAYTRSVFREGPFAGNDVPLVARNTASAGVVWNILDERLVFTGDVRFVGSRRMDNDQANRQPLVPAVTLVDVRLGGRFDRYFWSVAVQNLFDQEYFDYAVASTAALGRYNAYPLAGRTFMVRAGATF</sequence>
<comment type="subcellular location">
    <subcellularLocation>
        <location evidence="1 8">Cell outer membrane</location>
        <topology evidence="1 8">Multi-pass membrane protein</topology>
    </subcellularLocation>
</comment>
<dbReference type="InterPro" id="IPR000531">
    <property type="entry name" value="Beta-barrel_TonB"/>
</dbReference>
<keyword evidence="3 8" id="KW-1134">Transmembrane beta strand</keyword>
<keyword evidence="10" id="KW-0732">Signal</keyword>
<evidence type="ECO:0000256" key="9">
    <source>
        <dbReference type="RuleBase" id="RU003357"/>
    </source>
</evidence>
<evidence type="ECO:0000256" key="3">
    <source>
        <dbReference type="ARBA" id="ARBA00022452"/>
    </source>
</evidence>
<keyword evidence="6 8" id="KW-0472">Membrane</keyword>
<feature type="chain" id="PRO_5040939999" evidence="10">
    <location>
        <begin position="38"/>
        <end position="708"/>
    </location>
</feature>
<evidence type="ECO:0000313" key="13">
    <source>
        <dbReference type="EMBL" id="MTW16560.1"/>
    </source>
</evidence>
<dbReference type="PANTHER" id="PTHR30069">
    <property type="entry name" value="TONB-DEPENDENT OUTER MEMBRANE RECEPTOR"/>
    <property type="match status" value="1"/>
</dbReference>
<evidence type="ECO:0000259" key="11">
    <source>
        <dbReference type="Pfam" id="PF00593"/>
    </source>
</evidence>
<dbReference type="GO" id="GO:0044718">
    <property type="term" value="P:siderophore transmembrane transport"/>
    <property type="evidence" value="ECO:0007669"/>
    <property type="project" value="TreeGrafter"/>
</dbReference>
<evidence type="ECO:0000256" key="7">
    <source>
        <dbReference type="ARBA" id="ARBA00023237"/>
    </source>
</evidence>
<evidence type="ECO:0000256" key="10">
    <source>
        <dbReference type="SAM" id="SignalP"/>
    </source>
</evidence>
<keyword evidence="13" id="KW-0675">Receptor</keyword>
<accession>A0A9X4XK36</accession>
<dbReference type="InterPro" id="IPR036942">
    <property type="entry name" value="Beta-barrel_TonB_sf"/>
</dbReference>
<dbReference type="EMBL" id="WNKV01000006">
    <property type="protein sequence ID" value="MTW16560.1"/>
    <property type="molecule type" value="Genomic_DNA"/>
</dbReference>
<gene>
    <name evidence="13" type="ORF">GJ689_10105</name>
</gene>
<dbReference type="Pfam" id="PF00593">
    <property type="entry name" value="TonB_dep_Rec_b-barrel"/>
    <property type="match status" value="1"/>
</dbReference>
<feature type="domain" description="TonB-dependent receptor-like beta-barrel" evidence="11">
    <location>
        <begin position="228"/>
        <end position="671"/>
    </location>
</feature>
<keyword evidence="5 9" id="KW-0798">TonB box</keyword>
<dbReference type="GO" id="GO:0009279">
    <property type="term" value="C:cell outer membrane"/>
    <property type="evidence" value="ECO:0007669"/>
    <property type="project" value="UniProtKB-SubCell"/>
</dbReference>
<keyword evidence="2 8" id="KW-0813">Transport</keyword>
<feature type="domain" description="TonB-dependent receptor plug" evidence="12">
    <location>
        <begin position="60"/>
        <end position="168"/>
    </location>
</feature>
<evidence type="ECO:0000256" key="5">
    <source>
        <dbReference type="ARBA" id="ARBA00023077"/>
    </source>
</evidence>
<dbReference type="InterPro" id="IPR037066">
    <property type="entry name" value="Plug_dom_sf"/>
</dbReference>
<evidence type="ECO:0000256" key="1">
    <source>
        <dbReference type="ARBA" id="ARBA00004571"/>
    </source>
</evidence>
<dbReference type="GO" id="GO:0015344">
    <property type="term" value="F:siderophore uptake transmembrane transporter activity"/>
    <property type="evidence" value="ECO:0007669"/>
    <property type="project" value="TreeGrafter"/>
</dbReference>
<dbReference type="InterPro" id="IPR039426">
    <property type="entry name" value="TonB-dep_rcpt-like"/>
</dbReference>
<proteinExistence type="inferred from homology"/>
<comment type="caution">
    <text evidence="13">The sequence shown here is derived from an EMBL/GenBank/DDBJ whole genome shotgun (WGS) entry which is preliminary data.</text>
</comment>
<dbReference type="PROSITE" id="PS52016">
    <property type="entry name" value="TONB_DEPENDENT_REC_3"/>
    <property type="match status" value="1"/>
</dbReference>
<dbReference type="SUPFAM" id="SSF56935">
    <property type="entry name" value="Porins"/>
    <property type="match status" value="1"/>
</dbReference>
<evidence type="ECO:0000256" key="8">
    <source>
        <dbReference type="PROSITE-ProRule" id="PRU01360"/>
    </source>
</evidence>
<feature type="signal peptide" evidence="10">
    <location>
        <begin position="1"/>
        <end position="37"/>
    </location>
</feature>
<name>A0A9X4XK36_9BRAD</name>
<dbReference type="AlphaFoldDB" id="A0A9X4XK36"/>